<proteinExistence type="predicted"/>
<keyword evidence="2" id="KW-1185">Reference proteome</keyword>
<accession>A0A9N9CR99</accession>
<name>A0A9N9CR99_9GLOM</name>
<dbReference type="InterPro" id="IPR011333">
    <property type="entry name" value="SKP1/BTB/POZ_sf"/>
</dbReference>
<dbReference type="OrthoDB" id="2414723at2759"/>
<evidence type="ECO:0000313" key="2">
    <source>
        <dbReference type="Proteomes" id="UP000789759"/>
    </source>
</evidence>
<organism evidence="1 2">
    <name type="scientific">Cetraspora pellucida</name>
    <dbReference type="NCBI Taxonomy" id="1433469"/>
    <lineage>
        <taxon>Eukaryota</taxon>
        <taxon>Fungi</taxon>
        <taxon>Fungi incertae sedis</taxon>
        <taxon>Mucoromycota</taxon>
        <taxon>Glomeromycotina</taxon>
        <taxon>Glomeromycetes</taxon>
        <taxon>Diversisporales</taxon>
        <taxon>Gigasporaceae</taxon>
        <taxon>Cetraspora</taxon>
    </lineage>
</organism>
<dbReference type="EMBL" id="CAJVQA010005086">
    <property type="protein sequence ID" value="CAG8612734.1"/>
    <property type="molecule type" value="Genomic_DNA"/>
</dbReference>
<reference evidence="1" key="1">
    <citation type="submission" date="2021-06" db="EMBL/GenBank/DDBJ databases">
        <authorList>
            <person name="Kallberg Y."/>
            <person name="Tangrot J."/>
            <person name="Rosling A."/>
        </authorList>
    </citation>
    <scope>NUCLEOTIDE SEQUENCE</scope>
    <source>
        <strain evidence="1">FL966</strain>
    </source>
</reference>
<dbReference type="Proteomes" id="UP000789759">
    <property type="component" value="Unassembled WGS sequence"/>
</dbReference>
<gene>
    <name evidence="1" type="ORF">CPELLU_LOCUS7536</name>
</gene>
<comment type="caution">
    <text evidence="1">The sequence shown here is derived from an EMBL/GenBank/DDBJ whole genome shotgun (WGS) entry which is preliminary data.</text>
</comment>
<sequence>MTTNRKGSRERIILNVAYPKTKLGIMFSEENNTTLSSKNGNEYYIDRNGRLFYLKCAIPITQKQLDEELDYFKIPRTTSNKKSTHSKLSLRSRTVAAELDNLVDALKTSLNKLACYFQTCFMSAGGHGFNVTLEISFHSSDRIPHLVTVLPTIIGKSPIPLITPIFNEQGFGTKAYVILNRFGDKIGNYLESAFPGLNWHLQWFDNSNNEIRPSPVDALYRVRMSLCDKFDYDDVINNCCLSTVVTKNYKNDFDYEE</sequence>
<protein>
    <submittedName>
        <fullName evidence="1">4321_t:CDS:1</fullName>
    </submittedName>
</protein>
<dbReference type="Gene3D" id="3.30.710.10">
    <property type="entry name" value="Potassium Channel Kv1.1, Chain A"/>
    <property type="match status" value="1"/>
</dbReference>
<dbReference type="SUPFAM" id="SSF54695">
    <property type="entry name" value="POZ domain"/>
    <property type="match status" value="1"/>
</dbReference>
<evidence type="ECO:0000313" key="1">
    <source>
        <dbReference type="EMBL" id="CAG8612734.1"/>
    </source>
</evidence>
<dbReference type="AlphaFoldDB" id="A0A9N9CR99"/>